<dbReference type="InterPro" id="IPR011991">
    <property type="entry name" value="ArsR-like_HTH"/>
</dbReference>
<keyword evidence="2" id="KW-0238">DNA-binding</keyword>
<evidence type="ECO:0000259" key="1">
    <source>
        <dbReference type="SMART" id="SM00418"/>
    </source>
</evidence>
<feature type="domain" description="HTH arsR-type" evidence="1">
    <location>
        <begin position="91"/>
        <end position="170"/>
    </location>
</feature>
<dbReference type="Proteomes" id="UP001240250">
    <property type="component" value="Unassembled WGS sequence"/>
</dbReference>
<comment type="caution">
    <text evidence="2">The sequence shown here is derived from an EMBL/GenBank/DDBJ whole genome shotgun (WGS) entry which is preliminary data.</text>
</comment>
<protein>
    <submittedName>
        <fullName evidence="2">DNA-binding transcriptional ArsR family regulator</fullName>
    </submittedName>
</protein>
<dbReference type="GO" id="GO:0003677">
    <property type="term" value="F:DNA binding"/>
    <property type="evidence" value="ECO:0007669"/>
    <property type="project" value="UniProtKB-KW"/>
</dbReference>
<organism evidence="2 3">
    <name type="scientific">Cellulomonas iranensis</name>
    <dbReference type="NCBI Taxonomy" id="76862"/>
    <lineage>
        <taxon>Bacteria</taxon>
        <taxon>Bacillati</taxon>
        <taxon>Actinomycetota</taxon>
        <taxon>Actinomycetes</taxon>
        <taxon>Micrococcales</taxon>
        <taxon>Cellulomonadaceae</taxon>
        <taxon>Cellulomonas</taxon>
    </lineage>
</organism>
<dbReference type="SMART" id="SM00418">
    <property type="entry name" value="HTH_ARSR"/>
    <property type="match status" value="1"/>
</dbReference>
<evidence type="ECO:0000313" key="2">
    <source>
        <dbReference type="EMBL" id="MDQ0424442.1"/>
    </source>
</evidence>
<dbReference type="SUPFAM" id="SSF46785">
    <property type="entry name" value="Winged helix' DNA-binding domain"/>
    <property type="match status" value="1"/>
</dbReference>
<dbReference type="EMBL" id="JAUSVM010000001">
    <property type="protein sequence ID" value="MDQ0424442.1"/>
    <property type="molecule type" value="Genomic_DNA"/>
</dbReference>
<dbReference type="InterPro" id="IPR001845">
    <property type="entry name" value="HTH_ArsR_DNA-bd_dom"/>
</dbReference>
<dbReference type="InterPro" id="IPR036390">
    <property type="entry name" value="WH_DNA-bd_sf"/>
</dbReference>
<name>A0ABU0GGF4_9CELL</name>
<reference evidence="2 3" key="1">
    <citation type="submission" date="2023-07" db="EMBL/GenBank/DDBJ databases">
        <title>Sequencing the genomes of 1000 actinobacteria strains.</title>
        <authorList>
            <person name="Klenk H.-P."/>
        </authorList>
    </citation>
    <scope>NUCLEOTIDE SEQUENCE [LARGE SCALE GENOMIC DNA]</scope>
    <source>
        <strain evidence="2 3">DSM 14785</strain>
    </source>
</reference>
<accession>A0ABU0GGF4</accession>
<proteinExistence type="predicted"/>
<dbReference type="InterPro" id="IPR036388">
    <property type="entry name" value="WH-like_DNA-bd_sf"/>
</dbReference>
<keyword evidence="3" id="KW-1185">Reference proteome</keyword>
<evidence type="ECO:0000313" key="3">
    <source>
        <dbReference type="Proteomes" id="UP001240250"/>
    </source>
</evidence>
<gene>
    <name evidence="2" type="ORF">JO380_000823</name>
</gene>
<dbReference type="RefSeq" id="WP_070319585.1">
    <property type="nucleotide sequence ID" value="NZ_JAUSVM010000001.1"/>
</dbReference>
<dbReference type="Gene3D" id="1.10.10.10">
    <property type="entry name" value="Winged helix-like DNA-binding domain superfamily/Winged helix DNA-binding domain"/>
    <property type="match status" value="1"/>
</dbReference>
<dbReference type="Pfam" id="PF12840">
    <property type="entry name" value="HTH_20"/>
    <property type="match status" value="1"/>
</dbReference>
<dbReference type="CDD" id="cd00090">
    <property type="entry name" value="HTH_ARSR"/>
    <property type="match status" value="1"/>
</dbReference>
<sequence length="170" mass="18042">MDDLLARVATLEERVAALEAAPTTTTPPLDTDADDRFWALTGLTARVDRPASSGAVMMVGDVRTPAGDEARWQYALTTDHLLAADWSDLAPVLAALGHPVRLALLRAVLDGARTARELADAVDVGSTGQVYHHLRQLQAAGWLRAAAGGEHVVPAERLVPLLTTLLAAVR</sequence>